<reference evidence="2" key="2">
    <citation type="submission" date="2020-09" db="EMBL/GenBank/DDBJ databases">
        <authorList>
            <person name="Sun Q."/>
            <person name="Zhou Y."/>
        </authorList>
    </citation>
    <scope>NUCLEOTIDE SEQUENCE</scope>
    <source>
        <strain evidence="2">CGMCC 1.6333</strain>
    </source>
</reference>
<dbReference type="PANTHER" id="PTHR45138">
    <property type="entry name" value="REGULATORY COMPONENTS OF SENSORY TRANSDUCTION SYSTEM"/>
    <property type="match status" value="1"/>
</dbReference>
<gene>
    <name evidence="2" type="ORF">GCM10011351_27370</name>
</gene>
<proteinExistence type="predicted"/>
<dbReference type="SUPFAM" id="SSF55073">
    <property type="entry name" value="Nucleotide cyclase"/>
    <property type="match status" value="1"/>
</dbReference>
<dbReference type="InterPro" id="IPR029787">
    <property type="entry name" value="Nucleotide_cyclase"/>
</dbReference>
<dbReference type="PANTHER" id="PTHR45138:SF9">
    <property type="entry name" value="DIGUANYLATE CYCLASE DGCM-RELATED"/>
    <property type="match status" value="1"/>
</dbReference>
<protein>
    <recommendedName>
        <fullName evidence="1">GGDEF domain-containing protein</fullName>
    </recommendedName>
</protein>
<dbReference type="Gene3D" id="3.30.70.270">
    <property type="match status" value="1"/>
</dbReference>
<evidence type="ECO:0000259" key="1">
    <source>
        <dbReference type="PROSITE" id="PS50887"/>
    </source>
</evidence>
<reference evidence="2" key="1">
    <citation type="journal article" date="2014" name="Int. J. Syst. Evol. Microbiol.">
        <title>Complete genome sequence of Corynebacterium casei LMG S-19264T (=DSM 44701T), isolated from a smear-ripened cheese.</title>
        <authorList>
            <consortium name="US DOE Joint Genome Institute (JGI-PGF)"/>
            <person name="Walter F."/>
            <person name="Albersmeier A."/>
            <person name="Kalinowski J."/>
            <person name="Ruckert C."/>
        </authorList>
    </citation>
    <scope>NUCLEOTIDE SEQUENCE</scope>
    <source>
        <strain evidence="2">CGMCC 1.6333</strain>
    </source>
</reference>
<feature type="domain" description="GGDEF" evidence="1">
    <location>
        <begin position="1"/>
        <end position="70"/>
    </location>
</feature>
<dbReference type="GO" id="GO:0043709">
    <property type="term" value="P:cell adhesion involved in single-species biofilm formation"/>
    <property type="evidence" value="ECO:0007669"/>
    <property type="project" value="TreeGrafter"/>
</dbReference>
<dbReference type="GO" id="GO:1902201">
    <property type="term" value="P:negative regulation of bacterial-type flagellum-dependent cell motility"/>
    <property type="evidence" value="ECO:0007669"/>
    <property type="project" value="TreeGrafter"/>
</dbReference>
<dbReference type="InterPro" id="IPR043128">
    <property type="entry name" value="Rev_trsase/Diguanyl_cyclase"/>
</dbReference>
<organism evidence="2 3">
    <name type="scientific">Paraliobacillus quinghaiensis</name>
    <dbReference type="NCBI Taxonomy" id="470815"/>
    <lineage>
        <taxon>Bacteria</taxon>
        <taxon>Bacillati</taxon>
        <taxon>Bacillota</taxon>
        <taxon>Bacilli</taxon>
        <taxon>Bacillales</taxon>
        <taxon>Bacillaceae</taxon>
        <taxon>Paraliobacillus</taxon>
    </lineage>
</organism>
<dbReference type="Pfam" id="PF00990">
    <property type="entry name" value="GGDEF"/>
    <property type="match status" value="1"/>
</dbReference>
<dbReference type="InterPro" id="IPR050469">
    <property type="entry name" value="Diguanylate_Cyclase"/>
</dbReference>
<dbReference type="PROSITE" id="PS50887">
    <property type="entry name" value="GGDEF"/>
    <property type="match status" value="1"/>
</dbReference>
<dbReference type="AlphaFoldDB" id="A0A917TX13"/>
<keyword evidence="3" id="KW-1185">Reference proteome</keyword>
<dbReference type="EMBL" id="BMLG01000021">
    <property type="protein sequence ID" value="GGM39762.1"/>
    <property type="molecule type" value="Genomic_DNA"/>
</dbReference>
<dbReference type="GO" id="GO:0005886">
    <property type="term" value="C:plasma membrane"/>
    <property type="evidence" value="ECO:0007669"/>
    <property type="project" value="TreeGrafter"/>
</dbReference>
<dbReference type="InterPro" id="IPR000160">
    <property type="entry name" value="GGDEF_dom"/>
</dbReference>
<dbReference type="GO" id="GO:0052621">
    <property type="term" value="F:diguanylate cyclase activity"/>
    <property type="evidence" value="ECO:0007669"/>
    <property type="project" value="TreeGrafter"/>
</dbReference>
<evidence type="ECO:0000313" key="2">
    <source>
        <dbReference type="EMBL" id="GGM39762.1"/>
    </source>
</evidence>
<dbReference type="NCBIfam" id="TIGR00254">
    <property type="entry name" value="GGDEF"/>
    <property type="match status" value="1"/>
</dbReference>
<comment type="caution">
    <text evidence="2">The sequence shown here is derived from an EMBL/GenBank/DDBJ whole genome shotgun (WGS) entry which is preliminary data.</text>
</comment>
<name>A0A917TX13_9BACI</name>
<sequence length="70" mass="8028">MLQIAENIRKNVEQHNFLINKGTKKINITVSIGATTFHTTTRKIDDLYRNADAALYKAKISRNRVCSYSE</sequence>
<dbReference type="Proteomes" id="UP000618460">
    <property type="component" value="Unassembled WGS sequence"/>
</dbReference>
<accession>A0A917TX13</accession>
<evidence type="ECO:0000313" key="3">
    <source>
        <dbReference type="Proteomes" id="UP000618460"/>
    </source>
</evidence>